<sequence>MKEKDRAWFSKEFTGFFSSLSTKSKTILTLGYKMREKLALFVKSKDFQEIEIFSPIEACNNQIGKELQCFQRYSYYLLIAQSLDLNNPAEQREAAQKRAKCLKERFRFDLAMYIAHCQFQGESVARQRRKNPTLFGSRLLDLIKILLIKKMRFGDDKFANLFLQQTQATKYSDFKKSLLGYLMLNVEDPKGGTFIQKRLTQILVSFQKNHDEDRLNSALILQTCKKIINTLLTNAQSTFFDASTTTPTQANPLISIRLFVKLLLICPAAQTYLESQIAGFIEYYASYPESECQGFVNFVEVLNIALAIYTDTVNYSLLEVKSEQQENNSAIDLKAYRVFVHHQPQ</sequence>
<dbReference type="Proteomes" id="UP000654482">
    <property type="component" value="Unassembled WGS sequence"/>
</dbReference>
<accession>A0A8J7JDR3</accession>
<keyword evidence="2" id="KW-1185">Reference proteome</keyword>
<gene>
    <name evidence="1" type="ORF">IQ249_21240</name>
</gene>
<name>A0A8J7JDR3_9CYAN</name>
<dbReference type="EMBL" id="JADEWZ010000046">
    <property type="protein sequence ID" value="MBE9118420.1"/>
    <property type="molecule type" value="Genomic_DNA"/>
</dbReference>
<comment type="caution">
    <text evidence="1">The sequence shown here is derived from an EMBL/GenBank/DDBJ whole genome shotgun (WGS) entry which is preliminary data.</text>
</comment>
<reference evidence="1" key="1">
    <citation type="submission" date="2020-10" db="EMBL/GenBank/DDBJ databases">
        <authorList>
            <person name="Castelo-Branco R."/>
            <person name="Eusebio N."/>
            <person name="Adriana R."/>
            <person name="Vieira A."/>
            <person name="Brugerolle De Fraissinette N."/>
            <person name="Rezende De Castro R."/>
            <person name="Schneider M.P."/>
            <person name="Vasconcelos V."/>
            <person name="Leao P.N."/>
        </authorList>
    </citation>
    <scope>NUCLEOTIDE SEQUENCE</scope>
    <source>
        <strain evidence="1">LEGE 07157</strain>
    </source>
</reference>
<proteinExistence type="predicted"/>
<dbReference type="RefSeq" id="WP_228055870.1">
    <property type="nucleotide sequence ID" value="NZ_JADEWZ010000046.1"/>
</dbReference>
<evidence type="ECO:0000313" key="1">
    <source>
        <dbReference type="EMBL" id="MBE9118420.1"/>
    </source>
</evidence>
<dbReference type="AlphaFoldDB" id="A0A8J7JDR3"/>
<protein>
    <submittedName>
        <fullName evidence="1">Uncharacterized protein</fullName>
    </submittedName>
</protein>
<organism evidence="1 2">
    <name type="scientific">Lusitaniella coriacea LEGE 07157</name>
    <dbReference type="NCBI Taxonomy" id="945747"/>
    <lineage>
        <taxon>Bacteria</taxon>
        <taxon>Bacillati</taxon>
        <taxon>Cyanobacteriota</taxon>
        <taxon>Cyanophyceae</taxon>
        <taxon>Spirulinales</taxon>
        <taxon>Lusitaniellaceae</taxon>
        <taxon>Lusitaniella</taxon>
    </lineage>
</organism>
<evidence type="ECO:0000313" key="2">
    <source>
        <dbReference type="Proteomes" id="UP000654482"/>
    </source>
</evidence>